<dbReference type="InterPro" id="IPR007842">
    <property type="entry name" value="HEPN_dom"/>
</dbReference>
<accession>A0A7C4I586</accession>
<gene>
    <name evidence="3" type="ORF">ENT82_03995</name>
    <name evidence="2" type="ORF">ENU43_04710</name>
</gene>
<comment type="caution">
    <text evidence="3">The sequence shown here is derived from an EMBL/GenBank/DDBJ whole genome shotgun (WGS) entry which is preliminary data.</text>
</comment>
<evidence type="ECO:0000313" key="3">
    <source>
        <dbReference type="EMBL" id="HGN90274.1"/>
    </source>
</evidence>
<evidence type="ECO:0000259" key="1">
    <source>
        <dbReference type="PROSITE" id="PS50910"/>
    </source>
</evidence>
<protein>
    <submittedName>
        <fullName evidence="3">HEPN domain-containing protein</fullName>
    </submittedName>
</protein>
<dbReference type="EMBL" id="DTAD01000038">
    <property type="protein sequence ID" value="HGN90274.1"/>
    <property type="molecule type" value="Genomic_DNA"/>
</dbReference>
<dbReference type="PROSITE" id="PS50910">
    <property type="entry name" value="HEPN"/>
    <property type="match status" value="1"/>
</dbReference>
<reference evidence="3" key="1">
    <citation type="journal article" date="2020" name="mSystems">
        <title>Genome- and Community-Level Interaction Insights into Carbon Utilization and Element Cycling Functions of Hydrothermarchaeota in Hydrothermal Sediment.</title>
        <authorList>
            <person name="Zhou Z."/>
            <person name="Liu Y."/>
            <person name="Xu W."/>
            <person name="Pan J."/>
            <person name="Luo Z.H."/>
            <person name="Li M."/>
        </authorList>
    </citation>
    <scope>NUCLEOTIDE SEQUENCE [LARGE SCALE GENOMIC DNA]</scope>
    <source>
        <strain evidence="3">SpSt-613</strain>
        <strain evidence="2">SpSt-669</strain>
    </source>
</reference>
<dbReference type="AlphaFoldDB" id="A0A7C4I586"/>
<name>A0A7C4I586_CALS0</name>
<dbReference type="Gene3D" id="1.20.120.330">
    <property type="entry name" value="Nucleotidyltransferases domain 2"/>
    <property type="match status" value="1"/>
</dbReference>
<dbReference type="Pfam" id="PF05168">
    <property type="entry name" value="HEPN"/>
    <property type="match status" value="1"/>
</dbReference>
<organism evidence="3">
    <name type="scientific">Caldiarchaeum subterraneum</name>
    <dbReference type="NCBI Taxonomy" id="311458"/>
    <lineage>
        <taxon>Archaea</taxon>
        <taxon>Nitrososphaerota</taxon>
        <taxon>Candidatus Caldarchaeales</taxon>
        <taxon>Candidatus Caldarchaeaceae</taxon>
        <taxon>Candidatus Caldarchaeum</taxon>
    </lineage>
</organism>
<evidence type="ECO:0000313" key="2">
    <source>
        <dbReference type="EMBL" id="HGL40947.1"/>
    </source>
</evidence>
<dbReference type="EMBL" id="DTCM01000061">
    <property type="protein sequence ID" value="HGL40947.1"/>
    <property type="molecule type" value="Genomic_DNA"/>
</dbReference>
<dbReference type="SUPFAM" id="SSF81593">
    <property type="entry name" value="Nucleotidyltransferase substrate binding subunit/domain"/>
    <property type="match status" value="1"/>
</dbReference>
<proteinExistence type="predicted"/>
<sequence>MWETWFEKARKFVKYPEDDFRLGRYDSASFFAQQSVEMLLKGVLVKRTEARPYTHSISEMLNTLSLILQKEVPQDILICASKLERHYAAARYPDTGVVDYGKWDAEEALECMRRIIRYVDELGEHI</sequence>
<feature type="domain" description="HEPN" evidence="1">
    <location>
        <begin position="6"/>
        <end position="115"/>
    </location>
</feature>
<dbReference type="SMART" id="SM00748">
    <property type="entry name" value="HEPN"/>
    <property type="match status" value="1"/>
</dbReference>